<dbReference type="EMBL" id="CM043779">
    <property type="protein sequence ID" value="KAI4837060.1"/>
    <property type="molecule type" value="Genomic_DNA"/>
</dbReference>
<name>A0ACB9Y5U5_PLABR</name>
<comment type="caution">
    <text evidence="1">The sequence shown here is derived from an EMBL/GenBank/DDBJ whole genome shotgun (WGS) entry which is preliminary data.</text>
</comment>
<keyword evidence="2" id="KW-1185">Reference proteome</keyword>
<gene>
    <name evidence="1" type="ORF">MKS88_003527</name>
</gene>
<evidence type="ECO:0000313" key="1">
    <source>
        <dbReference type="EMBL" id="KAI4837060.1"/>
    </source>
</evidence>
<proteinExistence type="predicted"/>
<reference evidence="1" key="1">
    <citation type="submission" date="2022-06" db="EMBL/GenBank/DDBJ databases">
        <title>The First Complete Genome of the Simian Malaria Parasite Plasmodium brasilianum.</title>
        <authorList>
            <person name="Bajic M."/>
            <person name="Ravishankar S."/>
        </authorList>
    </citation>
    <scope>NUCLEOTIDE SEQUENCE</scope>
    <source>
        <strain evidence="1">Bolivian I</strain>
    </source>
</reference>
<protein>
    <submittedName>
        <fullName evidence="1">Uncharacterized protein</fullName>
    </submittedName>
</protein>
<organism evidence="1 2">
    <name type="scientific">Plasmodium brasilianum</name>
    <dbReference type="NCBI Taxonomy" id="5824"/>
    <lineage>
        <taxon>Eukaryota</taxon>
        <taxon>Sar</taxon>
        <taxon>Alveolata</taxon>
        <taxon>Apicomplexa</taxon>
        <taxon>Aconoidasida</taxon>
        <taxon>Haemosporida</taxon>
        <taxon>Plasmodiidae</taxon>
        <taxon>Plasmodium</taxon>
        <taxon>Plasmodium (Plasmodium)</taxon>
    </lineage>
</organism>
<accession>A0ACB9Y5U5</accession>
<dbReference type="Proteomes" id="UP001056978">
    <property type="component" value="Chromosome 11"/>
</dbReference>
<sequence length="374" mass="44569">MRLQDGRENINTIFFTCTDISEKDMRKIIIMNNKKNQKKLLLEKLKITFNISQEMKIGEKYKVKVCIDDFLPPGLNTEKKKLKKSTTDIIDNIKEYSLYNPNEGQKKKMKKIICDFFYNILLYCVKKNVSIVEISTYLSIKKYMFFKFVSGSESMINLFLDFKNIMFKHSINRPPHYVKIFSYSSLKMLIKYSLNTFFRNFSFYNFIFRPTYKIKFESYPNDFPDFEATPTTYFDDDNVLCDLNTSTGVDTTKELLRLTVGSINHLHPSEQGEEVFFKELQTYFDKYDIKNKPDVFEIETYNKKDTNMKKFLKDVRSIVINDEEHPMIGKDISKRETIEKGFTKDKLIRRVDNLYNDLERRIVTRLNEFLNIND</sequence>
<evidence type="ECO:0000313" key="2">
    <source>
        <dbReference type="Proteomes" id="UP001056978"/>
    </source>
</evidence>